<gene>
    <name evidence="15" type="ORF">BSL78_19797</name>
</gene>
<dbReference type="OrthoDB" id="10253736at2759"/>
<feature type="transmembrane region" description="Helical" evidence="13">
    <location>
        <begin position="35"/>
        <end position="54"/>
    </location>
</feature>
<evidence type="ECO:0000256" key="5">
    <source>
        <dbReference type="ARBA" id="ARBA00022989"/>
    </source>
</evidence>
<proteinExistence type="inferred from homology"/>
<dbReference type="CDD" id="cd05339">
    <property type="entry name" value="17beta-HSDXI-like_SDR_c"/>
    <property type="match status" value="1"/>
</dbReference>
<dbReference type="PANTHER" id="PTHR24322:SF746">
    <property type="entry name" value="SHORT CHAIN DEHYDROGENASE_REDUCTASE FAMILY 16C MEMBER 5"/>
    <property type="match status" value="1"/>
</dbReference>
<dbReference type="STRING" id="307972.A0A2G8K5P8"/>
<evidence type="ECO:0000256" key="1">
    <source>
        <dbReference type="ARBA" id="ARBA00004141"/>
    </source>
</evidence>
<keyword evidence="7" id="KW-0443">Lipid metabolism</keyword>
<keyword evidence="5 13" id="KW-1133">Transmembrane helix</keyword>
<evidence type="ECO:0000313" key="16">
    <source>
        <dbReference type="Proteomes" id="UP000230750"/>
    </source>
</evidence>
<evidence type="ECO:0000256" key="12">
    <source>
        <dbReference type="RuleBase" id="RU000363"/>
    </source>
</evidence>
<dbReference type="PANTHER" id="PTHR24322">
    <property type="entry name" value="PKSB"/>
    <property type="match status" value="1"/>
</dbReference>
<dbReference type="InterPro" id="IPR057326">
    <property type="entry name" value="KR_dom"/>
</dbReference>
<dbReference type="Gene3D" id="3.40.50.720">
    <property type="entry name" value="NAD(P)-binding Rossmann-like Domain"/>
    <property type="match status" value="1"/>
</dbReference>
<sequence length="283" mass="31056">MTGNGRKDSCVFEELDNSERGKFSMSIDTTLPTNVIFQLCALLIELIVLLYRIVKAVIHSLFRFIFAAPDKFIYGETVLITGSGNGLGRNLALEFGKRGANLVLIDCDRAGNEETLKKLKAAGCTAYPYTCDLSNRNELYSVVDRIKTDIGQIDIIVNNAATLSGKPLLESSDDVVDNVFEVNTMAYIWLTKAFLPDMLNRNHGHVVNIASLAGVVGMNGLADYCASKSAVIGFTEALQYELRQLKRYGVHLTLVCPSYLGTGMFQDCVSSTNLSHTLKTCRS</sequence>
<dbReference type="SMART" id="SM00822">
    <property type="entry name" value="PKS_KR"/>
    <property type="match status" value="1"/>
</dbReference>
<comment type="function">
    <text evidence="9">Catalyzes the reduction of all-trans-retinal to all-trans-retinol in the presence of NADPH.</text>
</comment>
<evidence type="ECO:0000256" key="11">
    <source>
        <dbReference type="ARBA" id="ARBA00082544"/>
    </source>
</evidence>
<dbReference type="InterPro" id="IPR020904">
    <property type="entry name" value="Sc_DH/Rdtase_CS"/>
</dbReference>
<comment type="similarity">
    <text evidence="2 12">Belongs to the short-chain dehydrogenases/reductases (SDR) family.</text>
</comment>
<dbReference type="EMBL" id="MRZV01000857">
    <property type="protein sequence ID" value="PIK43340.1"/>
    <property type="molecule type" value="Genomic_DNA"/>
</dbReference>
<evidence type="ECO:0000256" key="2">
    <source>
        <dbReference type="ARBA" id="ARBA00006484"/>
    </source>
</evidence>
<evidence type="ECO:0000256" key="13">
    <source>
        <dbReference type="SAM" id="Phobius"/>
    </source>
</evidence>
<feature type="domain" description="Ketoreductase" evidence="14">
    <location>
        <begin position="76"/>
        <end position="251"/>
    </location>
</feature>
<keyword evidence="16" id="KW-1185">Reference proteome</keyword>
<dbReference type="Pfam" id="PF00106">
    <property type="entry name" value="adh_short"/>
    <property type="match status" value="1"/>
</dbReference>
<organism evidence="15 16">
    <name type="scientific">Stichopus japonicus</name>
    <name type="common">Sea cucumber</name>
    <dbReference type="NCBI Taxonomy" id="307972"/>
    <lineage>
        <taxon>Eukaryota</taxon>
        <taxon>Metazoa</taxon>
        <taxon>Echinodermata</taxon>
        <taxon>Eleutherozoa</taxon>
        <taxon>Echinozoa</taxon>
        <taxon>Holothuroidea</taxon>
        <taxon>Aspidochirotacea</taxon>
        <taxon>Aspidochirotida</taxon>
        <taxon>Stichopodidae</taxon>
        <taxon>Apostichopus</taxon>
    </lineage>
</organism>
<evidence type="ECO:0000256" key="10">
    <source>
        <dbReference type="ARBA" id="ARBA00068717"/>
    </source>
</evidence>
<keyword evidence="6" id="KW-0560">Oxidoreductase</keyword>
<dbReference type="SUPFAM" id="SSF51735">
    <property type="entry name" value="NAD(P)-binding Rossmann-fold domains"/>
    <property type="match status" value="1"/>
</dbReference>
<evidence type="ECO:0000256" key="4">
    <source>
        <dbReference type="ARBA" id="ARBA00022857"/>
    </source>
</evidence>
<dbReference type="AlphaFoldDB" id="A0A2G8K5P8"/>
<dbReference type="GO" id="GO:0005811">
    <property type="term" value="C:lipid droplet"/>
    <property type="evidence" value="ECO:0007669"/>
    <property type="project" value="TreeGrafter"/>
</dbReference>
<evidence type="ECO:0000256" key="7">
    <source>
        <dbReference type="ARBA" id="ARBA00023098"/>
    </source>
</evidence>
<dbReference type="PRINTS" id="PR00080">
    <property type="entry name" value="SDRFAMILY"/>
</dbReference>
<keyword evidence="4" id="KW-0521">NADP</keyword>
<dbReference type="InterPro" id="IPR002347">
    <property type="entry name" value="SDR_fam"/>
</dbReference>
<keyword evidence="3 13" id="KW-0812">Transmembrane</keyword>
<dbReference type="PRINTS" id="PR00081">
    <property type="entry name" value="GDHRDH"/>
</dbReference>
<comment type="caution">
    <text evidence="15">The sequence shown here is derived from an EMBL/GenBank/DDBJ whole genome shotgun (WGS) entry which is preliminary data.</text>
</comment>
<evidence type="ECO:0000256" key="3">
    <source>
        <dbReference type="ARBA" id="ARBA00022692"/>
    </source>
</evidence>
<dbReference type="GO" id="GO:0016020">
    <property type="term" value="C:membrane"/>
    <property type="evidence" value="ECO:0007669"/>
    <property type="project" value="UniProtKB-SubCell"/>
</dbReference>
<comment type="subcellular location">
    <subcellularLocation>
        <location evidence="1">Membrane</location>
        <topology evidence="1">Multi-pass membrane protein</topology>
    </subcellularLocation>
</comment>
<accession>A0A2G8K5P8</accession>
<dbReference type="PROSITE" id="PS00061">
    <property type="entry name" value="ADH_SHORT"/>
    <property type="match status" value="1"/>
</dbReference>
<protein>
    <recommendedName>
        <fullName evidence="10">Short-chain dehydrogenase/reductase 3</fullName>
    </recommendedName>
    <alternativeName>
        <fullName evidence="11">Retinal short-chain dehydrogenase/reductase 1</fullName>
    </alternativeName>
</protein>
<dbReference type="GO" id="GO:0052650">
    <property type="term" value="F:all-trans-retinol dehydrogenase (NADP+) activity"/>
    <property type="evidence" value="ECO:0007669"/>
    <property type="project" value="UniProtKB-ARBA"/>
</dbReference>
<evidence type="ECO:0000256" key="6">
    <source>
        <dbReference type="ARBA" id="ARBA00023002"/>
    </source>
</evidence>
<evidence type="ECO:0000313" key="15">
    <source>
        <dbReference type="EMBL" id="PIK43340.1"/>
    </source>
</evidence>
<reference evidence="15 16" key="1">
    <citation type="journal article" date="2017" name="PLoS Biol.">
        <title>The sea cucumber genome provides insights into morphological evolution and visceral regeneration.</title>
        <authorList>
            <person name="Zhang X."/>
            <person name="Sun L."/>
            <person name="Yuan J."/>
            <person name="Sun Y."/>
            <person name="Gao Y."/>
            <person name="Zhang L."/>
            <person name="Li S."/>
            <person name="Dai H."/>
            <person name="Hamel J.F."/>
            <person name="Liu C."/>
            <person name="Yu Y."/>
            <person name="Liu S."/>
            <person name="Lin W."/>
            <person name="Guo K."/>
            <person name="Jin S."/>
            <person name="Xu P."/>
            <person name="Storey K.B."/>
            <person name="Huan P."/>
            <person name="Zhang T."/>
            <person name="Zhou Y."/>
            <person name="Zhang J."/>
            <person name="Lin C."/>
            <person name="Li X."/>
            <person name="Xing L."/>
            <person name="Huo D."/>
            <person name="Sun M."/>
            <person name="Wang L."/>
            <person name="Mercier A."/>
            <person name="Li F."/>
            <person name="Yang H."/>
            <person name="Xiang J."/>
        </authorList>
    </citation>
    <scope>NUCLEOTIDE SEQUENCE [LARGE SCALE GENOMIC DNA]</scope>
    <source>
        <strain evidence="15">Shaxun</strain>
        <tissue evidence="15">Muscle</tissue>
    </source>
</reference>
<evidence type="ECO:0000259" key="14">
    <source>
        <dbReference type="SMART" id="SM00822"/>
    </source>
</evidence>
<name>A0A2G8K5P8_STIJA</name>
<dbReference type="FunFam" id="3.40.50.720:FF:000131">
    <property type="entry name" value="Short-chain dehydrogenase/reductase 3"/>
    <property type="match status" value="1"/>
</dbReference>
<dbReference type="Proteomes" id="UP000230750">
    <property type="component" value="Unassembled WGS sequence"/>
</dbReference>
<evidence type="ECO:0000256" key="8">
    <source>
        <dbReference type="ARBA" id="ARBA00023136"/>
    </source>
</evidence>
<evidence type="ECO:0000256" key="9">
    <source>
        <dbReference type="ARBA" id="ARBA00059620"/>
    </source>
</evidence>
<dbReference type="InterPro" id="IPR036291">
    <property type="entry name" value="NAD(P)-bd_dom_sf"/>
</dbReference>
<keyword evidence="8 13" id="KW-0472">Membrane</keyword>